<proteinExistence type="predicted"/>
<dbReference type="RefSeq" id="WP_011583510.1">
    <property type="nucleotide sequence ID" value="NC_008255.1"/>
</dbReference>
<keyword evidence="2" id="KW-1185">Reference proteome</keyword>
<evidence type="ECO:0008006" key="3">
    <source>
        <dbReference type="Google" id="ProtNLM"/>
    </source>
</evidence>
<dbReference type="Proteomes" id="UP000001822">
    <property type="component" value="Chromosome"/>
</dbReference>
<organism evidence="1 2">
    <name type="scientific">Cytophaga hutchinsonii (strain ATCC 33406 / DSM 1761 / CIP 103989 / NBRC 15051 / NCIMB 9469 / D465)</name>
    <dbReference type="NCBI Taxonomy" id="269798"/>
    <lineage>
        <taxon>Bacteria</taxon>
        <taxon>Pseudomonadati</taxon>
        <taxon>Bacteroidota</taxon>
        <taxon>Cytophagia</taxon>
        <taxon>Cytophagales</taxon>
        <taxon>Cytophagaceae</taxon>
        <taxon>Cytophaga</taxon>
    </lineage>
</organism>
<evidence type="ECO:0000313" key="2">
    <source>
        <dbReference type="Proteomes" id="UP000001822"/>
    </source>
</evidence>
<reference evidence="1 2" key="1">
    <citation type="journal article" date="2007" name="Appl. Environ. Microbiol.">
        <title>Genome sequence of the cellulolytic gliding bacterium Cytophaga hutchinsonii.</title>
        <authorList>
            <person name="Xie G."/>
            <person name="Bruce D.C."/>
            <person name="Challacombe J.F."/>
            <person name="Chertkov O."/>
            <person name="Detter J.C."/>
            <person name="Gilna P."/>
            <person name="Han C.S."/>
            <person name="Lucas S."/>
            <person name="Misra M."/>
            <person name="Myers G.L."/>
            <person name="Richardson P."/>
            <person name="Tapia R."/>
            <person name="Thayer N."/>
            <person name="Thompson L.S."/>
            <person name="Brettin T.S."/>
            <person name="Henrissat B."/>
            <person name="Wilson D.B."/>
            <person name="McBride M.J."/>
        </authorList>
    </citation>
    <scope>NUCLEOTIDE SEQUENCE [LARGE SCALE GENOMIC DNA]</scope>
    <source>
        <strain evidence="2">ATCC 33406 / DSM 1761 / CIP 103989 / NBRC 15051 / NCIMB 9469 / D465</strain>
    </source>
</reference>
<dbReference type="OrthoDB" id="9803040at2"/>
<dbReference type="KEGG" id="chu:CHU_0100"/>
<evidence type="ECO:0000313" key="1">
    <source>
        <dbReference type="EMBL" id="ABG57394.1"/>
    </source>
</evidence>
<name>A0A6N4SMA7_CYTH3</name>
<accession>A0A6N4SMA7</accession>
<dbReference type="AlphaFoldDB" id="A0A6N4SMA7"/>
<sequence>MSTDTIINKVQQSGLITIDLEDYFDSGEKVLFDIKNYLHEGIILKEKDFRAFLKEHNWEQYAGKNVAITCSVDAIIPTWAYMLVTTKLQPYANLIVFGTLKDLHAKIFSQAITKINAADYTQAKVVIKGCGKLEVPVSAYVELTNKLLPVVSSIMYGEPCSTVPVYKQLK</sequence>
<dbReference type="Pfam" id="PF10652">
    <property type="entry name" value="DUF2480"/>
    <property type="match status" value="1"/>
</dbReference>
<protein>
    <recommendedName>
        <fullName evidence="3">DUF2480 family protein</fullName>
    </recommendedName>
</protein>
<dbReference type="EMBL" id="CP000383">
    <property type="protein sequence ID" value="ABG57394.1"/>
    <property type="molecule type" value="Genomic_DNA"/>
</dbReference>
<dbReference type="InterPro" id="IPR018914">
    <property type="entry name" value="DUF2480"/>
</dbReference>
<gene>
    <name evidence="1" type="ordered locus">CHU_0100</name>
</gene>